<comment type="caution">
    <text evidence="1">The sequence shown here is derived from an EMBL/GenBank/DDBJ whole genome shotgun (WGS) entry which is preliminary data.</text>
</comment>
<evidence type="ECO:0000313" key="2">
    <source>
        <dbReference type="Proteomes" id="UP001058074"/>
    </source>
</evidence>
<sequence length="52" mass="5955">MYKSVRKKGSTTVQILVIMFLALFLVSIMVNLSIYSLEKAKMKTMIIENSIE</sequence>
<gene>
    <name evidence="1" type="ORF">rsdtw13_13970</name>
</gene>
<organism evidence="1 2">
    <name type="scientific">Inconstantimicrobium mannanitabidum</name>
    <dbReference type="NCBI Taxonomy" id="1604901"/>
    <lineage>
        <taxon>Bacteria</taxon>
        <taxon>Bacillati</taxon>
        <taxon>Bacillota</taxon>
        <taxon>Clostridia</taxon>
        <taxon>Eubacteriales</taxon>
        <taxon>Clostridiaceae</taxon>
        <taxon>Inconstantimicrobium</taxon>
    </lineage>
</organism>
<protein>
    <submittedName>
        <fullName evidence="1">Uncharacterized protein</fullName>
    </submittedName>
</protein>
<dbReference type="Proteomes" id="UP001058074">
    <property type="component" value="Unassembled WGS sequence"/>
</dbReference>
<name>A0ACB5RAT4_9CLOT</name>
<proteinExistence type="predicted"/>
<evidence type="ECO:0000313" key="1">
    <source>
        <dbReference type="EMBL" id="GKX66139.1"/>
    </source>
</evidence>
<dbReference type="EMBL" id="BROD01000001">
    <property type="protein sequence ID" value="GKX66139.1"/>
    <property type="molecule type" value="Genomic_DNA"/>
</dbReference>
<accession>A0ACB5RAT4</accession>
<keyword evidence="2" id="KW-1185">Reference proteome</keyword>
<reference evidence="1" key="1">
    <citation type="journal article" date="2025" name="Int. J. Syst. Evol. Microbiol.">
        <title>Inconstantimicrobium mannanitabidum sp. nov., a novel member of the family Clostridiaceae isolated from anoxic soil under the treatment of reductive soil disinfestation.</title>
        <authorList>
            <person name="Ueki A."/>
            <person name="Tonouchi A."/>
            <person name="Honma S."/>
            <person name="Kaku N."/>
            <person name="Ueki K."/>
        </authorList>
    </citation>
    <scope>NUCLEOTIDE SEQUENCE</scope>
    <source>
        <strain evidence="1">TW13</strain>
    </source>
</reference>